<dbReference type="PANTHER" id="PTHR47970">
    <property type="entry name" value="KINESIN-LIKE PROTEIN KIF11"/>
    <property type="match status" value="1"/>
</dbReference>
<feature type="compositionally biased region" description="Polar residues" evidence="10">
    <location>
        <begin position="264"/>
        <end position="278"/>
    </location>
</feature>
<dbReference type="InterPro" id="IPR001752">
    <property type="entry name" value="Kinesin_motor_dom"/>
</dbReference>
<feature type="compositionally biased region" description="Polar residues" evidence="10">
    <location>
        <begin position="1"/>
        <end position="34"/>
    </location>
</feature>
<feature type="compositionally biased region" description="Polar residues" evidence="10">
    <location>
        <begin position="154"/>
        <end position="176"/>
    </location>
</feature>
<evidence type="ECO:0000256" key="3">
    <source>
        <dbReference type="ARBA" id="ARBA00022701"/>
    </source>
</evidence>
<feature type="compositionally biased region" description="Polar residues" evidence="10">
    <location>
        <begin position="116"/>
        <end position="126"/>
    </location>
</feature>
<keyword evidence="3" id="KW-0493">Microtubule</keyword>
<gene>
    <name evidence="12" type="ORF">PPACK8108_LOCUS12063</name>
</gene>
<feature type="binding site" evidence="8">
    <location>
        <begin position="333"/>
        <end position="340"/>
    </location>
    <ligand>
        <name>ATP</name>
        <dbReference type="ChEBI" id="CHEBI:30616"/>
    </ligand>
</feature>
<name>A0AAV0B3N9_PHAPC</name>
<evidence type="ECO:0000313" key="13">
    <source>
        <dbReference type="Proteomes" id="UP001153365"/>
    </source>
</evidence>
<evidence type="ECO:0000256" key="4">
    <source>
        <dbReference type="ARBA" id="ARBA00022741"/>
    </source>
</evidence>
<evidence type="ECO:0000256" key="1">
    <source>
        <dbReference type="ARBA" id="ARBA00004245"/>
    </source>
</evidence>
<evidence type="ECO:0000313" key="12">
    <source>
        <dbReference type="EMBL" id="CAH7676945.1"/>
    </source>
</evidence>
<dbReference type="InterPro" id="IPR036961">
    <property type="entry name" value="Kinesin_motor_dom_sf"/>
</dbReference>
<feature type="region of interest" description="Disordered" evidence="10">
    <location>
        <begin position="1"/>
        <end position="180"/>
    </location>
</feature>
<dbReference type="PANTHER" id="PTHR47970:SF12">
    <property type="entry name" value="KINESIN FAMILY MEMBER 11"/>
    <property type="match status" value="1"/>
</dbReference>
<dbReference type="EMBL" id="CALTRL010002853">
    <property type="protein sequence ID" value="CAH7676945.1"/>
    <property type="molecule type" value="Genomic_DNA"/>
</dbReference>
<keyword evidence="9" id="KW-0175">Coiled coil</keyword>
<evidence type="ECO:0000256" key="8">
    <source>
        <dbReference type="PROSITE-ProRule" id="PRU00283"/>
    </source>
</evidence>
<evidence type="ECO:0000256" key="9">
    <source>
        <dbReference type="SAM" id="Coils"/>
    </source>
</evidence>
<feature type="compositionally biased region" description="Polar residues" evidence="10">
    <location>
        <begin position="133"/>
        <end position="144"/>
    </location>
</feature>
<dbReference type="GO" id="GO:0005524">
    <property type="term" value="F:ATP binding"/>
    <property type="evidence" value="ECO:0007669"/>
    <property type="project" value="UniProtKB-UniRule"/>
</dbReference>
<evidence type="ECO:0000256" key="5">
    <source>
        <dbReference type="ARBA" id="ARBA00022840"/>
    </source>
</evidence>
<feature type="region of interest" description="Disordered" evidence="10">
    <location>
        <begin position="223"/>
        <end position="284"/>
    </location>
</feature>
<feature type="compositionally biased region" description="Polar residues" evidence="10">
    <location>
        <begin position="1351"/>
        <end position="1361"/>
    </location>
</feature>
<keyword evidence="7" id="KW-0206">Cytoskeleton</keyword>
<feature type="coiled-coil region" evidence="9">
    <location>
        <begin position="980"/>
        <end position="1028"/>
    </location>
</feature>
<accession>A0AAV0B3N9</accession>
<dbReference type="GO" id="GO:0007018">
    <property type="term" value="P:microtubule-based movement"/>
    <property type="evidence" value="ECO:0007669"/>
    <property type="project" value="InterPro"/>
</dbReference>
<feature type="compositionally biased region" description="Low complexity" evidence="10">
    <location>
        <begin position="35"/>
        <end position="49"/>
    </location>
</feature>
<dbReference type="Gene3D" id="3.40.850.10">
    <property type="entry name" value="Kinesin motor domain"/>
    <property type="match status" value="1"/>
</dbReference>
<keyword evidence="4 8" id="KW-0547">Nucleotide-binding</keyword>
<dbReference type="InterPro" id="IPR027417">
    <property type="entry name" value="P-loop_NTPase"/>
</dbReference>
<dbReference type="InterPro" id="IPR019821">
    <property type="entry name" value="Kinesin_motor_CS"/>
</dbReference>
<feature type="region of interest" description="Disordered" evidence="10">
    <location>
        <begin position="1312"/>
        <end position="1446"/>
    </location>
</feature>
<dbReference type="PROSITE" id="PS50067">
    <property type="entry name" value="KINESIN_MOTOR_2"/>
    <property type="match status" value="1"/>
</dbReference>
<feature type="coiled-coil region" evidence="9">
    <location>
        <begin position="706"/>
        <end position="768"/>
    </location>
</feature>
<dbReference type="PROSITE" id="PS00411">
    <property type="entry name" value="KINESIN_MOTOR_1"/>
    <property type="match status" value="1"/>
</dbReference>
<dbReference type="GO" id="GO:0008017">
    <property type="term" value="F:microtubule binding"/>
    <property type="evidence" value="ECO:0007669"/>
    <property type="project" value="InterPro"/>
</dbReference>
<evidence type="ECO:0000256" key="10">
    <source>
        <dbReference type="SAM" id="MobiDB-lite"/>
    </source>
</evidence>
<protein>
    <submittedName>
        <fullName evidence="12">Kinesin motor domain-domain-containing protein</fullName>
    </submittedName>
</protein>
<comment type="similarity">
    <text evidence="8">Belongs to the TRAFAC class myosin-kinesin ATPase superfamily. Kinesin family.</text>
</comment>
<feature type="compositionally biased region" description="Basic and acidic residues" evidence="10">
    <location>
        <begin position="1388"/>
        <end position="1414"/>
    </location>
</feature>
<dbReference type="GO" id="GO:0008574">
    <property type="term" value="F:plus-end-directed microtubule motor activity"/>
    <property type="evidence" value="ECO:0007669"/>
    <property type="project" value="TreeGrafter"/>
</dbReference>
<proteinExistence type="inferred from homology"/>
<evidence type="ECO:0000256" key="6">
    <source>
        <dbReference type="ARBA" id="ARBA00023175"/>
    </source>
</evidence>
<dbReference type="GO" id="GO:0000073">
    <property type="term" value="P:initial mitotic spindle pole body separation"/>
    <property type="evidence" value="ECO:0007669"/>
    <property type="project" value="TreeGrafter"/>
</dbReference>
<keyword evidence="2" id="KW-0963">Cytoplasm</keyword>
<feature type="compositionally biased region" description="Low complexity" evidence="10">
    <location>
        <begin position="71"/>
        <end position="115"/>
    </location>
</feature>
<keyword evidence="5 8" id="KW-0067">ATP-binding</keyword>
<organism evidence="12 13">
    <name type="scientific">Phakopsora pachyrhizi</name>
    <name type="common">Asian soybean rust disease fungus</name>
    <dbReference type="NCBI Taxonomy" id="170000"/>
    <lineage>
        <taxon>Eukaryota</taxon>
        <taxon>Fungi</taxon>
        <taxon>Dikarya</taxon>
        <taxon>Basidiomycota</taxon>
        <taxon>Pucciniomycotina</taxon>
        <taxon>Pucciniomycetes</taxon>
        <taxon>Pucciniales</taxon>
        <taxon>Phakopsoraceae</taxon>
        <taxon>Phakopsora</taxon>
    </lineage>
</organism>
<dbReference type="GO" id="GO:0072686">
    <property type="term" value="C:mitotic spindle"/>
    <property type="evidence" value="ECO:0007669"/>
    <property type="project" value="TreeGrafter"/>
</dbReference>
<feature type="region of interest" description="Disordered" evidence="10">
    <location>
        <begin position="442"/>
        <end position="470"/>
    </location>
</feature>
<feature type="compositionally biased region" description="Low complexity" evidence="10">
    <location>
        <begin position="223"/>
        <end position="245"/>
    </location>
</feature>
<feature type="region of interest" description="Disordered" evidence="10">
    <location>
        <begin position="1252"/>
        <end position="1281"/>
    </location>
</feature>
<feature type="region of interest" description="Disordered" evidence="10">
    <location>
        <begin position="357"/>
        <end position="383"/>
    </location>
</feature>
<dbReference type="InterPro" id="IPR047149">
    <property type="entry name" value="KIF11-like"/>
</dbReference>
<dbReference type="SMART" id="SM00129">
    <property type="entry name" value="KISc"/>
    <property type="match status" value="1"/>
</dbReference>
<evidence type="ECO:0000256" key="7">
    <source>
        <dbReference type="ARBA" id="ARBA00023212"/>
    </source>
</evidence>
<reference evidence="12" key="1">
    <citation type="submission" date="2022-06" db="EMBL/GenBank/DDBJ databases">
        <authorList>
            <consortium name="SYNGENTA / RWTH Aachen University"/>
        </authorList>
    </citation>
    <scope>NUCLEOTIDE SEQUENCE</scope>
</reference>
<feature type="compositionally biased region" description="Polar residues" evidence="10">
    <location>
        <begin position="246"/>
        <end position="257"/>
    </location>
</feature>
<comment type="caution">
    <text evidence="12">The sequence shown here is derived from an EMBL/GenBank/DDBJ whole genome shotgun (WGS) entry which is preliminary data.</text>
</comment>
<evidence type="ECO:0000259" key="11">
    <source>
        <dbReference type="PROSITE" id="PS50067"/>
    </source>
</evidence>
<dbReference type="GO" id="GO:0005876">
    <property type="term" value="C:spindle microtubule"/>
    <property type="evidence" value="ECO:0007669"/>
    <property type="project" value="TreeGrafter"/>
</dbReference>
<feature type="compositionally biased region" description="Polar residues" evidence="10">
    <location>
        <begin position="1312"/>
        <end position="1325"/>
    </location>
</feature>
<dbReference type="Pfam" id="PF00225">
    <property type="entry name" value="Kinesin"/>
    <property type="match status" value="1"/>
</dbReference>
<dbReference type="SUPFAM" id="SSF52540">
    <property type="entry name" value="P-loop containing nucleoside triphosphate hydrolases"/>
    <property type="match status" value="1"/>
</dbReference>
<dbReference type="PRINTS" id="PR00380">
    <property type="entry name" value="KINESINHEAVY"/>
</dbReference>
<sequence length="1446" mass="162623">MTRLRQPSVTGNGRVNSSQANNNNLIDQNSSELRTSGQQQSTGSSATASNRNNSGQQGLVVARRVRKHSTKNNQQQLTNQTTASINQSTTATTTTTATNQSIKATATTTATSTSSRLPQLQPSRLNSSDHNRPSNKLKQLSVATPSIPIEPVIRTNQPSSSSAVEPNHSKNSTDANSPLPGANIKVVVRCRGLTEQERVSDPQVVLFTGGVRGRELSVDIRSTNSISSSNGNGNGSNCPPSNLPSEATSNCTNQQATSDDRSKVVSTSNSGLTHTGFGSSLVEDPKKNSDIKTYPFDHVFGPEADQALIFTDVVSPILNEVLQGYNCTIFAYGQTGTGKTYTMTGDLSVPTSTTIIPTLKSNTDTTNPEINGNASPSPTESTPLIIPTSLTNYSNEAGIIPRVLHSLFNLLEDCSEEEKVEFGVRVSFVELYNEELRDLNYIESSDPKPPSGSTNLKIFDDSNQKKGGGAGGSGVYIQNLTETPISSAQEGIRILTLGSSRRQIAATKCNEQSSRSHSVFSITIHVKDHGNNKDGGKEDQIKIGKLNLVDLAGSENVGRSGAGKEFGRAREAGMINQSLLTLGRVINALVEKSAHVPYRESKLTRLLQDSLGGRTKTCIIATVSPSRLNLEETISTLDYALRAKSIKNRPELNNRINKSALINQYVHEIEKLRHDLIATRTKNGLYFSEDRWAEIMSESESKNRNLADSRRKIELIELELIRTKKEFENCLRVLNIRELEIKKNQDELSRKKNEFEDMKQLKEGLDEELLKERKIKDQLKVDKNRWKSQFKEVYNDNEGLRAKIARKIEVESFNQDTLREIEENLNLNSYKILKNLKEFENSFVDKLSRVNKNNLVELESKILNNIKSLKDYLGLNFNEDFQLFREALDQLIIKLESNNQIIFSGDENKEGKEEELVKNDGNIIIKQSLKHLAELKESESLKFEKVHKIISEIKSDTLVLIDDLRNSFKNSNEIVSGKIKDDQTRLFESHELEKTELKNETDKLRKEIENLKQRIKEDNRQTEEDEKDIIQFIKSKNLMHLRKRNEGDESMIKVLKGLTSAKEDKIKKVKNDENQSRLRIEDFDNKLKYESDSSNLTLQQFEARFKEGNSNLIKALENDKIATIESSQSNFESLEKIVKVMDQNRKKFLQEFETIKEVDMKENLIQKLEINYRNHSSTFITNLDSQTNVVENKVKELFNDIDKQSSLTNEYVDQSLNLISNLRDDMQLFLTKKIKKDTITGQTPRRKVFKNDYEITAGEQSGEGLNGAEEERDYEEDTKGDSTIRISCLNHRAGSHDENISNRDCQTEQLTSVDSLGDETGQSGQETEGDEEMITEKEEKHEGLKLDTNNKSKQIINSLSSTKRKRKNSIYGDKKPHHPGPIPPLEEPSERSKKDPPPSNYQKEDEYDNGKMMDEQTIVNQRKGRKRIRTSSTINPTTAKGVVEEI</sequence>
<keyword evidence="6 8" id="KW-0505">Motor protein</keyword>
<keyword evidence="13" id="KW-1185">Reference proteome</keyword>
<dbReference type="GO" id="GO:0005634">
    <property type="term" value="C:nucleus"/>
    <property type="evidence" value="ECO:0007669"/>
    <property type="project" value="TreeGrafter"/>
</dbReference>
<dbReference type="Proteomes" id="UP001153365">
    <property type="component" value="Unassembled WGS sequence"/>
</dbReference>
<feature type="compositionally biased region" description="Basic and acidic residues" evidence="10">
    <location>
        <begin position="1334"/>
        <end position="1350"/>
    </location>
</feature>
<feature type="domain" description="Kinesin motor" evidence="11">
    <location>
        <begin position="183"/>
        <end position="646"/>
    </location>
</feature>
<evidence type="ECO:0000256" key="2">
    <source>
        <dbReference type="ARBA" id="ARBA00022490"/>
    </source>
</evidence>
<comment type="subcellular location">
    <subcellularLocation>
        <location evidence="1">Cytoplasm</location>
        <location evidence="1">Cytoskeleton</location>
    </subcellularLocation>
</comment>